<comment type="caution">
    <text evidence="5">The sequence shown here is derived from an EMBL/GenBank/DDBJ whole genome shotgun (WGS) entry which is preliminary data.</text>
</comment>
<keyword evidence="2" id="KW-0238">DNA-binding</keyword>
<sequence length="145" mass="17121">MDNFDEKPFGALLAALKKNQHKFLNDRLKKDDLTTMQAVFLIKIHVQDCCSQKDLADYFYVNKGTVAKYLRDLEDKGFVTRERIPENRRQYKLKCTEKAIDIMATFKEINEEWEQKVGLNELGHDFVEKFRKLTVNSVKLNEEEL</sequence>
<dbReference type="RefSeq" id="WP_116670239.1">
    <property type="nucleotide sequence ID" value="NZ_MZGU01000006.1"/>
</dbReference>
<gene>
    <name evidence="5" type="primary">slyA_3</name>
    <name evidence="5" type="ORF">MBBWO_14630</name>
</gene>
<dbReference type="OrthoDB" id="10712at2157"/>
<evidence type="ECO:0000256" key="1">
    <source>
        <dbReference type="ARBA" id="ARBA00023015"/>
    </source>
</evidence>
<dbReference type="PANTHER" id="PTHR42756">
    <property type="entry name" value="TRANSCRIPTIONAL REGULATOR, MARR"/>
    <property type="match status" value="1"/>
</dbReference>
<proteinExistence type="predicted"/>
<keyword evidence="1" id="KW-0805">Transcription regulation</keyword>
<dbReference type="Pfam" id="PF01047">
    <property type="entry name" value="MarR"/>
    <property type="match status" value="1"/>
</dbReference>
<dbReference type="CDD" id="cd00090">
    <property type="entry name" value="HTH_ARSR"/>
    <property type="match status" value="1"/>
</dbReference>
<keyword evidence="3" id="KW-0804">Transcription</keyword>
<evidence type="ECO:0000259" key="4">
    <source>
        <dbReference type="PROSITE" id="PS50995"/>
    </source>
</evidence>
<feature type="domain" description="HTH marR-type" evidence="4">
    <location>
        <begin position="6"/>
        <end position="139"/>
    </location>
</feature>
<accession>A0A2U1S664</accession>
<evidence type="ECO:0000313" key="6">
    <source>
        <dbReference type="Proteomes" id="UP000245577"/>
    </source>
</evidence>
<dbReference type="InterPro" id="IPR000835">
    <property type="entry name" value="HTH_MarR-typ"/>
</dbReference>
<reference evidence="5 6" key="1">
    <citation type="submission" date="2017-03" db="EMBL/GenBank/DDBJ databases">
        <title>Genome sequence of Methanobrevibacter wosei.</title>
        <authorList>
            <person name="Poehlein A."/>
            <person name="Seedorf H."/>
            <person name="Daniel R."/>
        </authorList>
    </citation>
    <scope>NUCLEOTIDE SEQUENCE [LARGE SCALE GENOMIC DNA]</scope>
    <source>
        <strain evidence="5 6">DSM 11979</strain>
    </source>
</reference>
<dbReference type="Gene3D" id="1.10.10.10">
    <property type="entry name" value="Winged helix-like DNA-binding domain superfamily/Winged helix DNA-binding domain"/>
    <property type="match status" value="1"/>
</dbReference>
<dbReference type="PANTHER" id="PTHR42756:SF1">
    <property type="entry name" value="TRANSCRIPTIONAL REPRESSOR OF EMRAB OPERON"/>
    <property type="match status" value="1"/>
</dbReference>
<dbReference type="Proteomes" id="UP000245577">
    <property type="component" value="Unassembled WGS sequence"/>
</dbReference>
<dbReference type="PROSITE" id="PS01117">
    <property type="entry name" value="HTH_MARR_1"/>
    <property type="match status" value="1"/>
</dbReference>
<name>A0A2U1S664_9EURY</name>
<dbReference type="InterPro" id="IPR036388">
    <property type="entry name" value="WH-like_DNA-bd_sf"/>
</dbReference>
<dbReference type="PROSITE" id="PS50995">
    <property type="entry name" value="HTH_MARR_2"/>
    <property type="match status" value="1"/>
</dbReference>
<dbReference type="GO" id="GO:0003677">
    <property type="term" value="F:DNA binding"/>
    <property type="evidence" value="ECO:0007669"/>
    <property type="project" value="UniProtKB-KW"/>
</dbReference>
<evidence type="ECO:0000256" key="3">
    <source>
        <dbReference type="ARBA" id="ARBA00023163"/>
    </source>
</evidence>
<dbReference type="InterPro" id="IPR011991">
    <property type="entry name" value="ArsR-like_HTH"/>
</dbReference>
<dbReference type="AlphaFoldDB" id="A0A2U1S664"/>
<evidence type="ECO:0000256" key="2">
    <source>
        <dbReference type="ARBA" id="ARBA00023125"/>
    </source>
</evidence>
<protein>
    <submittedName>
        <fullName evidence="5">Transcriptional regulator SlyA</fullName>
    </submittedName>
</protein>
<dbReference type="SMART" id="SM00347">
    <property type="entry name" value="HTH_MARR"/>
    <property type="match status" value="1"/>
</dbReference>
<dbReference type="EMBL" id="MZGU01000006">
    <property type="protein sequence ID" value="PWB85149.1"/>
    <property type="molecule type" value="Genomic_DNA"/>
</dbReference>
<dbReference type="SUPFAM" id="SSF46785">
    <property type="entry name" value="Winged helix' DNA-binding domain"/>
    <property type="match status" value="1"/>
</dbReference>
<keyword evidence="6" id="KW-1185">Reference proteome</keyword>
<dbReference type="InterPro" id="IPR023187">
    <property type="entry name" value="Tscrpt_reg_MarR-type_CS"/>
</dbReference>
<dbReference type="GO" id="GO:0003700">
    <property type="term" value="F:DNA-binding transcription factor activity"/>
    <property type="evidence" value="ECO:0007669"/>
    <property type="project" value="InterPro"/>
</dbReference>
<dbReference type="InterPro" id="IPR036390">
    <property type="entry name" value="WH_DNA-bd_sf"/>
</dbReference>
<organism evidence="5 6">
    <name type="scientific">Methanobrevibacter woesei</name>
    <dbReference type="NCBI Taxonomy" id="190976"/>
    <lineage>
        <taxon>Archaea</taxon>
        <taxon>Methanobacteriati</taxon>
        <taxon>Methanobacteriota</taxon>
        <taxon>Methanomada group</taxon>
        <taxon>Methanobacteria</taxon>
        <taxon>Methanobacteriales</taxon>
        <taxon>Methanobacteriaceae</taxon>
        <taxon>Methanobrevibacter</taxon>
    </lineage>
</organism>
<evidence type="ECO:0000313" key="5">
    <source>
        <dbReference type="EMBL" id="PWB85149.1"/>
    </source>
</evidence>